<dbReference type="Proteomes" id="UP001382904">
    <property type="component" value="Unassembled WGS sequence"/>
</dbReference>
<reference evidence="2 3" key="1">
    <citation type="submission" date="2024-03" db="EMBL/GenBank/DDBJ databases">
        <title>Novel Streptomyces species of biotechnological and ecological value are a feature of Machair soil.</title>
        <authorList>
            <person name="Prole J.R."/>
            <person name="Goodfellow M."/>
            <person name="Allenby N."/>
            <person name="Ward A.C."/>
        </authorList>
    </citation>
    <scope>NUCLEOTIDE SEQUENCE [LARGE SCALE GENOMIC DNA]</scope>
    <source>
        <strain evidence="2 3">MS1.HAVA.3</strain>
    </source>
</reference>
<evidence type="ECO:0000313" key="2">
    <source>
        <dbReference type="EMBL" id="MEJ8645202.1"/>
    </source>
</evidence>
<feature type="region of interest" description="Disordered" evidence="1">
    <location>
        <begin position="64"/>
        <end position="84"/>
    </location>
</feature>
<protein>
    <submittedName>
        <fullName evidence="2">Uncharacterized protein</fullName>
    </submittedName>
</protein>
<name>A0ABU8UBG3_9ACTN</name>
<accession>A0ABU8UBG3</accession>
<sequence>MDTLKINSKTVPPGYTLVLGKPANPSSPYARVGYGVEETSKVTPCEIDFFTDDEERARMNAELQDKLKEQRGAPVAPPAGTSSR</sequence>
<keyword evidence="3" id="KW-1185">Reference proteome</keyword>
<evidence type="ECO:0000313" key="3">
    <source>
        <dbReference type="Proteomes" id="UP001382904"/>
    </source>
</evidence>
<gene>
    <name evidence="2" type="ORF">WKI68_36290</name>
</gene>
<comment type="caution">
    <text evidence="2">The sequence shown here is derived from an EMBL/GenBank/DDBJ whole genome shotgun (WGS) entry which is preliminary data.</text>
</comment>
<proteinExistence type="predicted"/>
<dbReference type="EMBL" id="JBBKAM010000002">
    <property type="protein sequence ID" value="MEJ8645202.1"/>
    <property type="molecule type" value="Genomic_DNA"/>
</dbReference>
<organism evidence="2 3">
    <name type="scientific">Streptomyces caledonius</name>
    <dbReference type="NCBI Taxonomy" id="3134107"/>
    <lineage>
        <taxon>Bacteria</taxon>
        <taxon>Bacillati</taxon>
        <taxon>Actinomycetota</taxon>
        <taxon>Actinomycetes</taxon>
        <taxon>Kitasatosporales</taxon>
        <taxon>Streptomycetaceae</taxon>
        <taxon>Streptomyces</taxon>
    </lineage>
</organism>
<evidence type="ECO:0000256" key="1">
    <source>
        <dbReference type="SAM" id="MobiDB-lite"/>
    </source>
</evidence>